<dbReference type="Gene3D" id="3.90.199.10">
    <property type="entry name" value="Topoisomerase II, domain 5"/>
    <property type="match status" value="1"/>
</dbReference>
<keyword evidence="3 9" id="KW-0963">Cytoplasm</keyword>
<dbReference type="GO" id="GO:0003677">
    <property type="term" value="F:DNA binding"/>
    <property type="evidence" value="ECO:0007669"/>
    <property type="project" value="UniProtKB-UniRule"/>
</dbReference>
<dbReference type="FunFam" id="3.90.199.10:FF:000001">
    <property type="entry name" value="DNA gyrase subunit A"/>
    <property type="match status" value="1"/>
</dbReference>
<reference evidence="13 14" key="1">
    <citation type="submission" date="2018-07" db="EMBL/GenBank/DDBJ databases">
        <title>Complete genome sequence of Psychrobacillus sp. PB01, isolated from iceberg, and comparative genome analysis of Psychrobacillus strains.</title>
        <authorList>
            <person name="Lee P.C."/>
        </authorList>
    </citation>
    <scope>NUCLEOTIDE SEQUENCE [LARGE SCALE GENOMIC DNA]</scope>
    <source>
        <strain evidence="13 14">PB01</strain>
    </source>
</reference>
<comment type="subunit">
    <text evidence="9">Heterotetramer, composed of two GyrA and two GyrB chains. In the heterotetramer, GyrA contains the active site tyrosine that forms a transient covalent intermediate with DNA, while GyrB binds cofactors and catalyzes ATP hydrolysis.</text>
</comment>
<dbReference type="InterPro" id="IPR006691">
    <property type="entry name" value="GyrA/parC_rep"/>
</dbReference>
<protein>
    <recommendedName>
        <fullName evidence="9">DNA gyrase subunit A</fullName>
        <ecNumber evidence="9">5.6.2.2</ecNumber>
    </recommendedName>
</protein>
<dbReference type="Pfam" id="PF00521">
    <property type="entry name" value="DNA_topoisoIV"/>
    <property type="match status" value="1"/>
</dbReference>
<dbReference type="KEGG" id="psyo:PB01_00030"/>
<evidence type="ECO:0000256" key="9">
    <source>
        <dbReference type="HAMAP-Rule" id="MF_01897"/>
    </source>
</evidence>
<dbReference type="Pfam" id="PF03989">
    <property type="entry name" value="DNA_gyraseA_C"/>
    <property type="match status" value="6"/>
</dbReference>
<dbReference type="InterPro" id="IPR002205">
    <property type="entry name" value="Topo_IIA_dom_A"/>
</dbReference>
<dbReference type="EC" id="5.6.2.2" evidence="9"/>
<dbReference type="OrthoDB" id="9806486at2"/>
<evidence type="ECO:0000256" key="1">
    <source>
        <dbReference type="ARBA" id="ARBA00000185"/>
    </source>
</evidence>
<feature type="compositionally biased region" description="Acidic residues" evidence="11">
    <location>
        <begin position="812"/>
        <end position="821"/>
    </location>
</feature>
<comment type="subcellular location">
    <subcellularLocation>
        <location evidence="9">Cytoplasm</location>
    </subcellularLocation>
</comment>
<gene>
    <name evidence="9" type="primary">gyrA</name>
    <name evidence="13" type="ORF">PB01_00030</name>
</gene>
<dbReference type="GO" id="GO:0009330">
    <property type="term" value="C:DNA topoisomerase type II (double strand cut, ATP-hydrolyzing) complex"/>
    <property type="evidence" value="ECO:0007669"/>
    <property type="project" value="TreeGrafter"/>
</dbReference>
<feature type="compositionally biased region" description="Low complexity" evidence="11">
    <location>
        <begin position="822"/>
        <end position="839"/>
    </location>
</feature>
<keyword evidence="8 9" id="KW-0413">Isomerase</keyword>
<dbReference type="PANTHER" id="PTHR43493:SF5">
    <property type="entry name" value="DNA GYRASE SUBUNIT A, CHLOROPLASTIC_MITOCHONDRIAL"/>
    <property type="match status" value="1"/>
</dbReference>
<keyword evidence="14" id="KW-1185">Reference proteome</keyword>
<evidence type="ECO:0000256" key="11">
    <source>
        <dbReference type="SAM" id="MobiDB-lite"/>
    </source>
</evidence>
<name>A0A5J6SJ02_9BACI</name>
<dbReference type="GO" id="GO:0006265">
    <property type="term" value="P:DNA topological change"/>
    <property type="evidence" value="ECO:0007669"/>
    <property type="project" value="UniProtKB-UniRule"/>
</dbReference>
<evidence type="ECO:0000259" key="12">
    <source>
        <dbReference type="PROSITE" id="PS52040"/>
    </source>
</evidence>
<dbReference type="Gene3D" id="3.30.1360.40">
    <property type="match status" value="1"/>
</dbReference>
<dbReference type="GO" id="GO:0034335">
    <property type="term" value="F:DNA negative supercoiling activity"/>
    <property type="evidence" value="ECO:0007669"/>
    <property type="project" value="UniProtKB-ARBA"/>
</dbReference>
<evidence type="ECO:0000313" key="14">
    <source>
        <dbReference type="Proteomes" id="UP000325517"/>
    </source>
</evidence>
<dbReference type="Gene3D" id="1.10.268.10">
    <property type="entry name" value="Topoisomerase, domain 3"/>
    <property type="match status" value="1"/>
</dbReference>
<evidence type="ECO:0000256" key="3">
    <source>
        <dbReference type="ARBA" id="ARBA00022490"/>
    </source>
</evidence>
<evidence type="ECO:0000256" key="2">
    <source>
        <dbReference type="ARBA" id="ARBA00008263"/>
    </source>
</evidence>
<evidence type="ECO:0000256" key="5">
    <source>
        <dbReference type="ARBA" id="ARBA00022840"/>
    </source>
</evidence>
<dbReference type="FunFam" id="3.30.1360.40:FF:000002">
    <property type="entry name" value="DNA gyrase subunit A"/>
    <property type="match status" value="1"/>
</dbReference>
<feature type="short sequence motif" description="GyrA-box" evidence="9">
    <location>
        <begin position="527"/>
        <end position="533"/>
    </location>
</feature>
<dbReference type="CDD" id="cd00187">
    <property type="entry name" value="TOP4c"/>
    <property type="match status" value="1"/>
</dbReference>
<dbReference type="HAMAP" id="MF_01897">
    <property type="entry name" value="GyrA"/>
    <property type="match status" value="1"/>
</dbReference>
<dbReference type="EMBL" id="CP031223">
    <property type="protein sequence ID" value="QFF97353.1"/>
    <property type="molecule type" value="Genomic_DNA"/>
</dbReference>
<dbReference type="InterPro" id="IPR013758">
    <property type="entry name" value="Topo_IIA_A/C_ab"/>
</dbReference>
<feature type="domain" description="Topo IIA-type catalytic" evidence="12">
    <location>
        <begin position="35"/>
        <end position="500"/>
    </location>
</feature>
<evidence type="ECO:0000256" key="7">
    <source>
        <dbReference type="ARBA" id="ARBA00023125"/>
    </source>
</evidence>
<dbReference type="InterPro" id="IPR013757">
    <property type="entry name" value="Topo_IIA_A_a_sf"/>
</dbReference>
<dbReference type="SUPFAM" id="SSF101904">
    <property type="entry name" value="GyrA/ParC C-terminal domain-like"/>
    <property type="match status" value="1"/>
</dbReference>
<keyword evidence="5 9" id="KW-0067">ATP-binding</keyword>
<dbReference type="FunFam" id="2.120.10.90:FF:000004">
    <property type="entry name" value="DNA gyrase subunit A"/>
    <property type="match status" value="1"/>
</dbReference>
<comment type="similarity">
    <text evidence="2 9">Belongs to the type II topoisomerase GyrA/ParC subunit family.</text>
</comment>
<dbReference type="AlphaFoldDB" id="A0A5J6SJ02"/>
<feature type="active site" description="O-(5'-phospho-DNA)-tyrosine intermediate" evidence="9 10">
    <location>
        <position position="123"/>
    </location>
</feature>
<dbReference type="SMART" id="SM00434">
    <property type="entry name" value="TOP4c"/>
    <property type="match status" value="1"/>
</dbReference>
<evidence type="ECO:0000256" key="4">
    <source>
        <dbReference type="ARBA" id="ARBA00022741"/>
    </source>
</evidence>
<dbReference type="Proteomes" id="UP000325517">
    <property type="component" value="Chromosome"/>
</dbReference>
<dbReference type="InterPro" id="IPR013760">
    <property type="entry name" value="Topo_IIA-like_dom_sf"/>
</dbReference>
<comment type="miscellaneous">
    <text evidence="9">Few gyrases are as efficient as E.coli at forming negative supercoils. Not all organisms have 2 type II topoisomerases; in organisms with a single type II topoisomerase this enzyme also has to decatenate newly replicated chromosomes.</text>
</comment>
<dbReference type="GO" id="GO:0006261">
    <property type="term" value="P:DNA-templated DNA replication"/>
    <property type="evidence" value="ECO:0007669"/>
    <property type="project" value="UniProtKB-UniRule"/>
</dbReference>
<dbReference type="PANTHER" id="PTHR43493">
    <property type="entry name" value="DNA GYRASE/TOPOISOMERASE SUBUNIT A"/>
    <property type="match status" value="1"/>
</dbReference>
<dbReference type="InterPro" id="IPR035516">
    <property type="entry name" value="Gyrase/topoIV_suA_C"/>
</dbReference>
<keyword evidence="4 9" id="KW-0547">Nucleotide-binding</keyword>
<dbReference type="GO" id="GO:0005737">
    <property type="term" value="C:cytoplasm"/>
    <property type="evidence" value="ECO:0007669"/>
    <property type="project" value="UniProtKB-SubCell"/>
</dbReference>
<comment type="function">
    <text evidence="9">A type II topoisomerase that negatively supercoils closed circular double-stranded (ds) DNA in an ATP-dependent manner to modulate DNA topology and maintain chromosomes in an underwound state. Negative supercoiling favors strand separation, and DNA replication, transcription, recombination and repair, all of which involve strand separation. Also able to catalyze the interconversion of other topological isomers of dsDNA rings, including catenanes and knotted rings. Type II topoisomerases break and join 2 DNA strands simultaneously in an ATP-dependent manner.</text>
</comment>
<dbReference type="Gene3D" id="2.120.10.90">
    <property type="entry name" value="DNA gyrase/topoisomerase IV, subunit A, C-terminal"/>
    <property type="match status" value="1"/>
</dbReference>
<comment type="catalytic activity">
    <reaction evidence="1 9 10">
        <text>ATP-dependent breakage, passage and rejoining of double-stranded DNA.</text>
        <dbReference type="EC" id="5.6.2.2"/>
    </reaction>
</comment>
<dbReference type="PROSITE" id="PS52040">
    <property type="entry name" value="TOPO_IIA"/>
    <property type="match status" value="1"/>
</dbReference>
<sequence length="839" mass="94050">MSEIPNKGVRGINISQEMKTSFLDYAMSVIVSRALPDVRDGLKPVHRRILYGMQELGNTPDKPHKKSARIVGDVMGKYHPHGDSSIYEAMVRMAQDFSYRYMLVDGHGNFGSVDGDGAAAMRYTESRMSKIALELLRDINKNTIDYKDNYDGQEKEPVVLPSRYPNLLVNGASGIAVGMATNIPSHNLGEVIDGVLALSENPAITIEELMTIIPGPDFPTAGIILGRSGIRRAYETGRGSILIRAKVEIELKASGKEVIIVTELPYQVNKARLIEKIAELVRDKKIDGITHLADESDRNGMRIVIEVRKDANSHVLLNNLYKQTALQSSFGVNMLALVDNQPKVLNIKEMLYHYLEHQKVIIRRRTQFELNKAEDRAHILEGLRIALDHIDEIITLIRASQTGEEAKNGLMEKFNLSERQAQAILDMRLQRLTGLERDKIEDEYSALVKLIDELKFILANDYRILEIIREEITEIKDRYSDKRRTEIVAGGAEVLEDEDLIPVENSVLTLTNKGYIKRLPANTYKSQKRGGRGVQGMGTNENDFVEHLLYTSTHDTILFFTNKGKVYRARGFEVPEYGRTAKGLPLVNLLGIEKDEQVTAMIPMASFEEDNYFIFTTKQGVTKRSPVSGFAHIRANGLIAISLREDDELIAVRLTDGSKQIIIGTRQGKLVRFEETDIRSMGRTAGGVRGIRLKDDDYVVGMEIIEPEQEILVVTENGYGKRTPEIEYRLQSRGGMGVKTCQITDKNGPLSAVKAVDGTEDLMLITINGMLIRMDVNDISITGRSTQGVRLMRLSDDELIATVAKVEKVEKEDEEEEEEVVNEISSNEINGSIIENTEE</sequence>
<dbReference type="RefSeq" id="WP_151698305.1">
    <property type="nucleotide sequence ID" value="NZ_CP031223.1"/>
</dbReference>
<evidence type="ECO:0000256" key="6">
    <source>
        <dbReference type="ARBA" id="ARBA00023029"/>
    </source>
</evidence>
<dbReference type="NCBIfam" id="NF004043">
    <property type="entry name" value="PRK05560.1"/>
    <property type="match status" value="1"/>
</dbReference>
<dbReference type="NCBIfam" id="NF004044">
    <property type="entry name" value="PRK05561.1"/>
    <property type="match status" value="1"/>
</dbReference>
<dbReference type="FunFam" id="1.10.268.10:FF:000001">
    <property type="entry name" value="DNA gyrase subunit A"/>
    <property type="match status" value="1"/>
</dbReference>
<dbReference type="SUPFAM" id="SSF56719">
    <property type="entry name" value="Type II DNA topoisomerase"/>
    <property type="match status" value="1"/>
</dbReference>
<dbReference type="NCBIfam" id="TIGR01063">
    <property type="entry name" value="gyrA"/>
    <property type="match status" value="1"/>
</dbReference>
<keyword evidence="7 9" id="KW-0238">DNA-binding</keyword>
<proteinExistence type="inferred from homology"/>
<accession>A0A5J6SJ02</accession>
<dbReference type="InterPro" id="IPR005743">
    <property type="entry name" value="GyrA"/>
</dbReference>
<evidence type="ECO:0000313" key="13">
    <source>
        <dbReference type="EMBL" id="QFF97353.1"/>
    </source>
</evidence>
<feature type="region of interest" description="Disordered" evidence="11">
    <location>
        <begin position="810"/>
        <end position="839"/>
    </location>
</feature>
<dbReference type="GO" id="GO:0005694">
    <property type="term" value="C:chromosome"/>
    <property type="evidence" value="ECO:0007669"/>
    <property type="project" value="InterPro"/>
</dbReference>
<organism evidence="13 14">
    <name type="scientific">Psychrobacillus glaciei</name>
    <dbReference type="NCBI Taxonomy" id="2283160"/>
    <lineage>
        <taxon>Bacteria</taxon>
        <taxon>Bacillati</taxon>
        <taxon>Bacillota</taxon>
        <taxon>Bacilli</taxon>
        <taxon>Bacillales</taxon>
        <taxon>Bacillaceae</taxon>
        <taxon>Psychrobacillus</taxon>
    </lineage>
</organism>
<keyword evidence="6 9" id="KW-0799">Topoisomerase</keyword>
<evidence type="ECO:0000256" key="10">
    <source>
        <dbReference type="PROSITE-ProRule" id="PRU01384"/>
    </source>
</evidence>
<dbReference type="InterPro" id="IPR050220">
    <property type="entry name" value="Type_II_DNA_Topoisomerases"/>
</dbReference>
<evidence type="ECO:0000256" key="8">
    <source>
        <dbReference type="ARBA" id="ARBA00023235"/>
    </source>
</evidence>
<dbReference type="GO" id="GO:0005524">
    <property type="term" value="F:ATP binding"/>
    <property type="evidence" value="ECO:0007669"/>
    <property type="project" value="UniProtKB-UniRule"/>
</dbReference>